<dbReference type="InterPro" id="IPR002350">
    <property type="entry name" value="Kazal_dom"/>
</dbReference>
<gene>
    <name evidence="6" type="ORF">ACJMK2_009946</name>
</gene>
<protein>
    <recommendedName>
        <fullName evidence="5">Kazal-like domain-containing protein</fullName>
    </recommendedName>
</protein>
<dbReference type="AlphaFoldDB" id="A0ABD3VG70"/>
<keyword evidence="7" id="KW-1185">Reference proteome</keyword>
<evidence type="ECO:0000256" key="3">
    <source>
        <dbReference type="ARBA" id="ARBA00023157"/>
    </source>
</evidence>
<dbReference type="CDD" id="cd00104">
    <property type="entry name" value="KAZAL_FS"/>
    <property type="match status" value="1"/>
</dbReference>
<evidence type="ECO:0000256" key="4">
    <source>
        <dbReference type="SAM" id="SignalP"/>
    </source>
</evidence>
<proteinExistence type="predicted"/>
<name>A0ABD3VG70_SINWO</name>
<dbReference type="PROSITE" id="PS51465">
    <property type="entry name" value="KAZAL_2"/>
    <property type="match status" value="1"/>
</dbReference>
<dbReference type="InterPro" id="IPR050653">
    <property type="entry name" value="Prot_Inhib_GrowthFact_Antg"/>
</dbReference>
<keyword evidence="1" id="KW-0646">Protease inhibitor</keyword>
<organism evidence="6 7">
    <name type="scientific">Sinanodonta woodiana</name>
    <name type="common">Chinese pond mussel</name>
    <name type="synonym">Anodonta woodiana</name>
    <dbReference type="NCBI Taxonomy" id="1069815"/>
    <lineage>
        <taxon>Eukaryota</taxon>
        <taxon>Metazoa</taxon>
        <taxon>Spiralia</taxon>
        <taxon>Lophotrochozoa</taxon>
        <taxon>Mollusca</taxon>
        <taxon>Bivalvia</taxon>
        <taxon>Autobranchia</taxon>
        <taxon>Heteroconchia</taxon>
        <taxon>Palaeoheterodonta</taxon>
        <taxon>Unionida</taxon>
        <taxon>Unionoidea</taxon>
        <taxon>Unionidae</taxon>
        <taxon>Unioninae</taxon>
        <taxon>Sinanodonta</taxon>
    </lineage>
</organism>
<evidence type="ECO:0000256" key="2">
    <source>
        <dbReference type="ARBA" id="ARBA00022900"/>
    </source>
</evidence>
<evidence type="ECO:0000259" key="5">
    <source>
        <dbReference type="PROSITE" id="PS51465"/>
    </source>
</evidence>
<keyword evidence="2" id="KW-0722">Serine protease inhibitor</keyword>
<reference evidence="6 7" key="1">
    <citation type="submission" date="2024-11" db="EMBL/GenBank/DDBJ databases">
        <title>Chromosome-level genome assembly of the freshwater bivalve Anodonta woodiana.</title>
        <authorList>
            <person name="Chen X."/>
        </authorList>
    </citation>
    <scope>NUCLEOTIDE SEQUENCE [LARGE SCALE GENOMIC DNA]</scope>
    <source>
        <strain evidence="6">MN2024</strain>
        <tissue evidence="6">Gills</tissue>
    </source>
</reference>
<dbReference type="PANTHER" id="PTHR10913">
    <property type="entry name" value="FOLLISTATIN-RELATED"/>
    <property type="match status" value="1"/>
</dbReference>
<evidence type="ECO:0000256" key="1">
    <source>
        <dbReference type="ARBA" id="ARBA00022690"/>
    </source>
</evidence>
<evidence type="ECO:0000313" key="7">
    <source>
        <dbReference type="Proteomes" id="UP001634394"/>
    </source>
</evidence>
<sequence>MLKLICATILLLFVAVSTDAHQRNDLDDVMRHPHYHHRGYHAHGQHQTLPRGRVQMSWYHRAMGRGYGQQQSSLDERQQVGCPMMCPMNYNPVCGTDRNTYSNNCELRLAACTRRMRIDVLKQGPC</sequence>
<feature type="domain" description="Kazal-like" evidence="5">
    <location>
        <begin position="76"/>
        <end position="126"/>
    </location>
</feature>
<keyword evidence="3" id="KW-1015">Disulfide bond</keyword>
<dbReference type="Proteomes" id="UP001634394">
    <property type="component" value="Unassembled WGS sequence"/>
</dbReference>
<feature type="signal peptide" evidence="4">
    <location>
        <begin position="1"/>
        <end position="20"/>
    </location>
</feature>
<comment type="caution">
    <text evidence="6">The sequence shown here is derived from an EMBL/GenBank/DDBJ whole genome shotgun (WGS) entry which is preliminary data.</text>
</comment>
<dbReference type="Gene3D" id="3.30.60.30">
    <property type="match status" value="1"/>
</dbReference>
<feature type="chain" id="PRO_5044769366" description="Kazal-like domain-containing protein" evidence="4">
    <location>
        <begin position="21"/>
        <end position="126"/>
    </location>
</feature>
<dbReference type="InterPro" id="IPR036058">
    <property type="entry name" value="Kazal_dom_sf"/>
</dbReference>
<dbReference type="Pfam" id="PF00050">
    <property type="entry name" value="Kazal_1"/>
    <property type="match status" value="1"/>
</dbReference>
<dbReference type="PANTHER" id="PTHR10913:SF45">
    <property type="entry name" value="FOLLISTATIN, ISOFORM A-RELATED"/>
    <property type="match status" value="1"/>
</dbReference>
<dbReference type="GO" id="GO:0004867">
    <property type="term" value="F:serine-type endopeptidase inhibitor activity"/>
    <property type="evidence" value="ECO:0007669"/>
    <property type="project" value="UniProtKB-KW"/>
</dbReference>
<dbReference type="SUPFAM" id="SSF100895">
    <property type="entry name" value="Kazal-type serine protease inhibitors"/>
    <property type="match status" value="1"/>
</dbReference>
<dbReference type="EMBL" id="JBJQND010000012">
    <property type="protein sequence ID" value="KAL3859748.1"/>
    <property type="molecule type" value="Genomic_DNA"/>
</dbReference>
<keyword evidence="4" id="KW-0732">Signal</keyword>
<evidence type="ECO:0000313" key="6">
    <source>
        <dbReference type="EMBL" id="KAL3859748.1"/>
    </source>
</evidence>
<accession>A0ABD3VG70</accession>
<dbReference type="SMART" id="SM00280">
    <property type="entry name" value="KAZAL"/>
    <property type="match status" value="1"/>
</dbReference>